<dbReference type="InterPro" id="IPR000620">
    <property type="entry name" value="EamA_dom"/>
</dbReference>
<accession>A0A0P1MPL5</accession>
<protein>
    <submittedName>
        <fullName evidence="8">Threonine/homoserine efflux transporter RhtA</fullName>
    </submittedName>
</protein>
<feature type="transmembrane region" description="Helical" evidence="6">
    <location>
        <begin position="209"/>
        <end position="230"/>
    </location>
</feature>
<keyword evidence="9" id="KW-1185">Reference proteome</keyword>
<evidence type="ECO:0000256" key="4">
    <source>
        <dbReference type="ARBA" id="ARBA00022989"/>
    </source>
</evidence>
<evidence type="ECO:0000256" key="6">
    <source>
        <dbReference type="SAM" id="Phobius"/>
    </source>
</evidence>
<dbReference type="Proteomes" id="UP000199197">
    <property type="component" value="Unassembled WGS sequence"/>
</dbReference>
<feature type="transmembrane region" description="Helical" evidence="6">
    <location>
        <begin position="175"/>
        <end position="197"/>
    </location>
</feature>
<dbReference type="OrthoDB" id="9799821at2"/>
<sequence length="286" mass="31337">MVYFWLTIQTLIASLTHIIAKAVVKEITPMTLTLLRSGIAGIGFGFLISFSKYRRVRIAREDKFKFFILGLLAVPLNQGAFIFGIKYTTPGNASLIYAMTPIFALIFSALFLGEKINFYKVSGVLLSFIGIGIVFAEHGVNLNIEYLKGNIIIMFGAMFWALYSILGKPMIVKYGAVYVTGIALIVGSLIYFPVGLYDFLRIDFSGVSFGSWLGVIYLGVGTSIFGYFLWYYAIGKIEASKVVVFTNGQPIITAILGMLIFGNPITLPFLIGGTLVVAGVFLVQLG</sequence>
<proteinExistence type="predicted"/>
<evidence type="ECO:0000256" key="5">
    <source>
        <dbReference type="ARBA" id="ARBA00023136"/>
    </source>
</evidence>
<organism evidence="8 9">
    <name type="scientific">Candidatus Chryseopegocella kryptomonas</name>
    <dbReference type="NCBI Taxonomy" id="1633643"/>
    <lineage>
        <taxon>Bacteria</taxon>
        <taxon>Pseudomonadati</taxon>
        <taxon>Candidatus Kryptoniota</taxon>
        <taxon>Candidatus Chryseopegocella</taxon>
    </lineage>
</organism>
<feature type="transmembrane region" description="Helical" evidence="6">
    <location>
        <begin position="119"/>
        <end position="140"/>
    </location>
</feature>
<feature type="transmembrane region" description="Helical" evidence="6">
    <location>
        <begin position="30"/>
        <end position="50"/>
    </location>
</feature>
<dbReference type="GO" id="GO:0005886">
    <property type="term" value="C:plasma membrane"/>
    <property type="evidence" value="ECO:0007669"/>
    <property type="project" value="UniProtKB-SubCell"/>
</dbReference>
<dbReference type="Pfam" id="PF00892">
    <property type="entry name" value="EamA"/>
    <property type="match status" value="2"/>
</dbReference>
<name>A0A0P1MPL5_9BACT</name>
<keyword evidence="2" id="KW-1003">Cell membrane</keyword>
<reference evidence="9" key="1">
    <citation type="submission" date="2015-11" db="EMBL/GenBank/DDBJ databases">
        <authorList>
            <person name="Varghese N."/>
        </authorList>
    </citation>
    <scope>NUCLEOTIDE SEQUENCE [LARGE SCALE GENOMIC DNA]</scope>
    <source>
        <strain evidence="9">JGI-23</strain>
    </source>
</reference>
<dbReference type="Gene3D" id="1.10.3730.20">
    <property type="match status" value="1"/>
</dbReference>
<keyword evidence="3 6" id="KW-0812">Transmembrane</keyword>
<feature type="transmembrane region" description="Helical" evidence="6">
    <location>
        <begin position="267"/>
        <end position="285"/>
    </location>
</feature>
<dbReference type="RefSeq" id="WP_092347470.1">
    <property type="nucleotide sequence ID" value="NZ_CZVW01000003.1"/>
</dbReference>
<evidence type="ECO:0000256" key="3">
    <source>
        <dbReference type="ARBA" id="ARBA00022692"/>
    </source>
</evidence>
<feature type="transmembrane region" description="Helical" evidence="6">
    <location>
        <begin position="146"/>
        <end position="163"/>
    </location>
</feature>
<gene>
    <name evidence="8" type="ORF">JGI23_00323</name>
</gene>
<feature type="transmembrane region" description="Helical" evidence="6">
    <location>
        <begin position="94"/>
        <end position="112"/>
    </location>
</feature>
<keyword evidence="4 6" id="KW-1133">Transmembrane helix</keyword>
<feature type="domain" description="EamA" evidence="7">
    <location>
        <begin position="3"/>
        <end position="135"/>
    </location>
</feature>
<dbReference type="PANTHER" id="PTHR32322:SF18">
    <property type="entry name" value="S-ADENOSYLMETHIONINE_S-ADENOSYLHOMOCYSTEINE TRANSPORTER"/>
    <property type="match status" value="1"/>
</dbReference>
<evidence type="ECO:0000256" key="2">
    <source>
        <dbReference type="ARBA" id="ARBA00022475"/>
    </source>
</evidence>
<evidence type="ECO:0000313" key="9">
    <source>
        <dbReference type="Proteomes" id="UP000199197"/>
    </source>
</evidence>
<dbReference type="SUPFAM" id="SSF103481">
    <property type="entry name" value="Multidrug resistance efflux transporter EmrE"/>
    <property type="match status" value="2"/>
</dbReference>
<dbReference type="InterPro" id="IPR050638">
    <property type="entry name" value="AA-Vitamin_Transporters"/>
</dbReference>
<dbReference type="PANTHER" id="PTHR32322">
    <property type="entry name" value="INNER MEMBRANE TRANSPORTER"/>
    <property type="match status" value="1"/>
</dbReference>
<evidence type="ECO:0000259" key="7">
    <source>
        <dbReference type="Pfam" id="PF00892"/>
    </source>
</evidence>
<dbReference type="InterPro" id="IPR037185">
    <property type="entry name" value="EmrE-like"/>
</dbReference>
<feature type="transmembrane region" description="Helical" evidence="6">
    <location>
        <begin position="66"/>
        <end position="88"/>
    </location>
</feature>
<evidence type="ECO:0000256" key="1">
    <source>
        <dbReference type="ARBA" id="ARBA00004651"/>
    </source>
</evidence>
<feature type="domain" description="EamA" evidence="7">
    <location>
        <begin position="148"/>
        <end position="283"/>
    </location>
</feature>
<comment type="subcellular location">
    <subcellularLocation>
        <location evidence="1">Cell membrane</location>
        <topology evidence="1">Multi-pass membrane protein</topology>
    </subcellularLocation>
</comment>
<dbReference type="EMBL" id="CZVW01000003">
    <property type="protein sequence ID" value="CUS97608.1"/>
    <property type="molecule type" value="Genomic_DNA"/>
</dbReference>
<feature type="transmembrane region" description="Helical" evidence="6">
    <location>
        <begin position="242"/>
        <end position="261"/>
    </location>
</feature>
<keyword evidence="5 6" id="KW-0472">Membrane</keyword>
<evidence type="ECO:0000313" key="8">
    <source>
        <dbReference type="EMBL" id="CUS97608.1"/>
    </source>
</evidence>
<dbReference type="AlphaFoldDB" id="A0A0P1MPL5"/>